<gene>
    <name evidence="2" type="ORF">PGTUg99_030658</name>
</gene>
<accession>A0A5B0PP19</accession>
<evidence type="ECO:0000313" key="3">
    <source>
        <dbReference type="Proteomes" id="UP000325313"/>
    </source>
</evidence>
<feature type="compositionally biased region" description="Basic and acidic residues" evidence="1">
    <location>
        <begin position="298"/>
        <end position="309"/>
    </location>
</feature>
<reference evidence="2 3" key="1">
    <citation type="submission" date="2019-05" db="EMBL/GenBank/DDBJ databases">
        <title>Emergence of the Ug99 lineage of the wheat stem rust pathogen through somatic hybridization.</title>
        <authorList>
            <person name="Li F."/>
            <person name="Upadhyaya N.M."/>
            <person name="Sperschneider J."/>
            <person name="Matny O."/>
            <person name="Nguyen-Phuc H."/>
            <person name="Mago R."/>
            <person name="Raley C."/>
            <person name="Miller M.E."/>
            <person name="Silverstein K.A.T."/>
            <person name="Henningsen E."/>
            <person name="Hirsch C.D."/>
            <person name="Visser B."/>
            <person name="Pretorius Z.A."/>
            <person name="Steffenson B.J."/>
            <person name="Schwessinger B."/>
            <person name="Dodds P.N."/>
            <person name="Figueroa M."/>
        </authorList>
    </citation>
    <scope>NUCLEOTIDE SEQUENCE [LARGE SCALE GENOMIC DNA]</scope>
    <source>
        <strain evidence="2 3">Ug99</strain>
    </source>
</reference>
<evidence type="ECO:0000256" key="1">
    <source>
        <dbReference type="SAM" id="MobiDB-lite"/>
    </source>
</evidence>
<comment type="caution">
    <text evidence="2">The sequence shown here is derived from an EMBL/GenBank/DDBJ whole genome shotgun (WGS) entry which is preliminary data.</text>
</comment>
<feature type="compositionally biased region" description="Low complexity" evidence="1">
    <location>
        <begin position="130"/>
        <end position="145"/>
    </location>
</feature>
<feature type="region of interest" description="Disordered" evidence="1">
    <location>
        <begin position="122"/>
        <end position="145"/>
    </location>
</feature>
<sequence>MTAHNRRQIQGTQVIADPRQPNPNCAVGLSRRNKNYRPVVYGQIGVAAARSVTRTFQFRLHPHATSPEATAHRMQRQRIPLEAHSSLRRSSLTLYQPINPPGYLATSSRFCQTLTHQSGTFQPVSITPGAPGSTSQPATAAAPTMQSGTYQPVSFQASSGSATYTPVTFQPGTQPSVTTNPDNHLPSMFIPSPSSAAVEESVMTHGNVLATLDESPMLLGAANQPYVRLVKPIHAHAPDVAKPEDFFDAILRRRPGLHGFKPHPAGIPSLLFTLANLIIHDLFWTNNQPDLDSPMDNKPNDDHMKKDEK</sequence>
<protein>
    <submittedName>
        <fullName evidence="2">Uncharacterized protein</fullName>
    </submittedName>
</protein>
<evidence type="ECO:0000313" key="2">
    <source>
        <dbReference type="EMBL" id="KAA1102370.1"/>
    </source>
</evidence>
<dbReference type="InterPro" id="IPR037120">
    <property type="entry name" value="Haem_peroxidase_sf_animal"/>
</dbReference>
<dbReference type="EMBL" id="VDEP01000338">
    <property type="protein sequence ID" value="KAA1102370.1"/>
    <property type="molecule type" value="Genomic_DNA"/>
</dbReference>
<proteinExistence type="predicted"/>
<name>A0A5B0PP19_PUCGR</name>
<feature type="region of interest" description="Disordered" evidence="1">
    <location>
        <begin position="1"/>
        <end position="22"/>
    </location>
</feature>
<dbReference type="Proteomes" id="UP000325313">
    <property type="component" value="Unassembled WGS sequence"/>
</dbReference>
<organism evidence="2 3">
    <name type="scientific">Puccinia graminis f. sp. tritici</name>
    <dbReference type="NCBI Taxonomy" id="56615"/>
    <lineage>
        <taxon>Eukaryota</taxon>
        <taxon>Fungi</taxon>
        <taxon>Dikarya</taxon>
        <taxon>Basidiomycota</taxon>
        <taxon>Pucciniomycotina</taxon>
        <taxon>Pucciniomycetes</taxon>
        <taxon>Pucciniales</taxon>
        <taxon>Pucciniaceae</taxon>
        <taxon>Puccinia</taxon>
    </lineage>
</organism>
<feature type="region of interest" description="Disordered" evidence="1">
    <location>
        <begin position="289"/>
        <end position="309"/>
    </location>
</feature>
<dbReference type="AlphaFoldDB" id="A0A5B0PP19"/>
<dbReference type="Gene3D" id="1.10.640.10">
    <property type="entry name" value="Haem peroxidase domain superfamily, animal type"/>
    <property type="match status" value="1"/>
</dbReference>